<dbReference type="Proteomes" id="UP001153269">
    <property type="component" value="Unassembled WGS sequence"/>
</dbReference>
<proteinExistence type="predicted"/>
<name>A0A9N7VE90_PLEPL</name>
<comment type="caution">
    <text evidence="1">The sequence shown here is derived from an EMBL/GenBank/DDBJ whole genome shotgun (WGS) entry which is preliminary data.</text>
</comment>
<sequence length="133" mass="14233">MVSISARFLPSLRPFFSIFRKDGETARSQGDGETTGRGIKDGGIVVTLVTVAKRPDCSLASLASRYVLDHHGVGGVNVGCWLGVAQQHISDHLSSCGPDLTLMEGELAATDAVTRCSREPMALLEHCGEEYRS</sequence>
<protein>
    <submittedName>
        <fullName evidence="1">Uncharacterized protein</fullName>
    </submittedName>
</protein>
<reference evidence="1" key="1">
    <citation type="submission" date="2020-03" db="EMBL/GenBank/DDBJ databases">
        <authorList>
            <person name="Weist P."/>
        </authorList>
    </citation>
    <scope>NUCLEOTIDE SEQUENCE</scope>
</reference>
<evidence type="ECO:0000313" key="1">
    <source>
        <dbReference type="EMBL" id="CAB1446911.1"/>
    </source>
</evidence>
<evidence type="ECO:0000313" key="2">
    <source>
        <dbReference type="Proteomes" id="UP001153269"/>
    </source>
</evidence>
<gene>
    <name evidence="1" type="ORF">PLEPLA_LOCUS34623</name>
</gene>
<keyword evidence="2" id="KW-1185">Reference proteome</keyword>
<accession>A0A9N7VE90</accession>
<organism evidence="1 2">
    <name type="scientific">Pleuronectes platessa</name>
    <name type="common">European plaice</name>
    <dbReference type="NCBI Taxonomy" id="8262"/>
    <lineage>
        <taxon>Eukaryota</taxon>
        <taxon>Metazoa</taxon>
        <taxon>Chordata</taxon>
        <taxon>Craniata</taxon>
        <taxon>Vertebrata</taxon>
        <taxon>Euteleostomi</taxon>
        <taxon>Actinopterygii</taxon>
        <taxon>Neopterygii</taxon>
        <taxon>Teleostei</taxon>
        <taxon>Neoteleostei</taxon>
        <taxon>Acanthomorphata</taxon>
        <taxon>Carangaria</taxon>
        <taxon>Pleuronectiformes</taxon>
        <taxon>Pleuronectoidei</taxon>
        <taxon>Pleuronectidae</taxon>
        <taxon>Pleuronectes</taxon>
    </lineage>
</organism>
<dbReference type="AlphaFoldDB" id="A0A9N7VE90"/>
<dbReference type="EMBL" id="CADEAL010003929">
    <property type="protein sequence ID" value="CAB1446911.1"/>
    <property type="molecule type" value="Genomic_DNA"/>
</dbReference>